<dbReference type="InterPro" id="IPR027417">
    <property type="entry name" value="P-loop_NTPase"/>
</dbReference>
<proteinExistence type="predicted"/>
<comment type="caution">
    <text evidence="5">The sequence shown here is derived from an EMBL/GenBank/DDBJ whole genome shotgun (WGS) entry which is preliminary data.</text>
</comment>
<dbReference type="EMBL" id="JAJUOS010000006">
    <property type="protein sequence ID" value="MCE5973696.1"/>
    <property type="molecule type" value="Genomic_DNA"/>
</dbReference>
<dbReference type="Gene3D" id="3.40.50.300">
    <property type="entry name" value="P-loop containing nucleotide triphosphate hydrolases"/>
    <property type="match status" value="1"/>
</dbReference>
<evidence type="ECO:0000313" key="6">
    <source>
        <dbReference type="Proteomes" id="UP001521181"/>
    </source>
</evidence>
<dbReference type="SMART" id="SM00382">
    <property type="entry name" value="AAA"/>
    <property type="match status" value="1"/>
</dbReference>
<name>A0ABS8YV19_9RHOB</name>
<dbReference type="InterPro" id="IPR003593">
    <property type="entry name" value="AAA+_ATPase"/>
</dbReference>
<sequence length="217" mass="22547">MTLELHDLCLTAPGAAAPLFAPLSLRIAPGEIACLTGPSGVGKSSLIAGVAGHLPRGFVLSGQVRLNGCDLLTLPPERRGVGVIFQQPLLFQHLSVADNLAFGLSPQVRGRAARRAAVAEALERAGLLDFGPRDPATLSGGQRARVALMRALLARPAALLLDEPFAALDPYLRAGIRDFVAKHLRAAGIPALLASHDAQDAAIARQSLAIAPFGTGR</sequence>
<evidence type="ECO:0000256" key="1">
    <source>
        <dbReference type="ARBA" id="ARBA00022448"/>
    </source>
</evidence>
<dbReference type="SUPFAM" id="SSF52540">
    <property type="entry name" value="P-loop containing nucleoside triphosphate hydrolases"/>
    <property type="match status" value="1"/>
</dbReference>
<reference evidence="5 6" key="1">
    <citation type="submission" date="2021-12" db="EMBL/GenBank/DDBJ databases">
        <title>Sinirhodobacter sp. WL0062 is a bacterium isolated from seawater.</title>
        <authorList>
            <person name="Wang L."/>
            <person name="He W."/>
            <person name="Zhang D.-F."/>
        </authorList>
    </citation>
    <scope>NUCLEOTIDE SEQUENCE [LARGE SCALE GENOMIC DNA]</scope>
    <source>
        <strain evidence="5 6">WL0062</strain>
    </source>
</reference>
<dbReference type="PANTHER" id="PTHR42781:SF4">
    <property type="entry name" value="SPERMIDINE_PUTRESCINE IMPORT ATP-BINDING PROTEIN POTA"/>
    <property type="match status" value="1"/>
</dbReference>
<evidence type="ECO:0000256" key="2">
    <source>
        <dbReference type="ARBA" id="ARBA00022741"/>
    </source>
</evidence>
<protein>
    <submittedName>
        <fullName evidence="5">ATP-binding cassette domain-containing protein</fullName>
    </submittedName>
</protein>
<keyword evidence="2" id="KW-0547">Nucleotide-binding</keyword>
<keyword evidence="3 5" id="KW-0067">ATP-binding</keyword>
<keyword evidence="6" id="KW-1185">Reference proteome</keyword>
<evidence type="ECO:0000256" key="3">
    <source>
        <dbReference type="ARBA" id="ARBA00022840"/>
    </source>
</evidence>
<dbReference type="Proteomes" id="UP001521181">
    <property type="component" value="Unassembled WGS sequence"/>
</dbReference>
<dbReference type="Pfam" id="PF00005">
    <property type="entry name" value="ABC_tran"/>
    <property type="match status" value="1"/>
</dbReference>
<feature type="domain" description="ABC transporter" evidence="4">
    <location>
        <begin position="3"/>
        <end position="217"/>
    </location>
</feature>
<dbReference type="PROSITE" id="PS50893">
    <property type="entry name" value="ABC_TRANSPORTER_2"/>
    <property type="match status" value="1"/>
</dbReference>
<keyword evidence="1" id="KW-0813">Transport</keyword>
<evidence type="ECO:0000313" key="5">
    <source>
        <dbReference type="EMBL" id="MCE5973696.1"/>
    </source>
</evidence>
<dbReference type="InterPro" id="IPR003439">
    <property type="entry name" value="ABC_transporter-like_ATP-bd"/>
</dbReference>
<organism evidence="5 6">
    <name type="scientific">Rhodobacter flavimaris</name>
    <dbReference type="NCBI Taxonomy" id="2907145"/>
    <lineage>
        <taxon>Bacteria</taxon>
        <taxon>Pseudomonadati</taxon>
        <taxon>Pseudomonadota</taxon>
        <taxon>Alphaproteobacteria</taxon>
        <taxon>Rhodobacterales</taxon>
        <taxon>Rhodobacter group</taxon>
        <taxon>Rhodobacter</taxon>
    </lineage>
</organism>
<evidence type="ECO:0000259" key="4">
    <source>
        <dbReference type="PROSITE" id="PS50893"/>
    </source>
</evidence>
<gene>
    <name evidence="5" type="ORF">LZA78_09410</name>
</gene>
<dbReference type="PANTHER" id="PTHR42781">
    <property type="entry name" value="SPERMIDINE/PUTRESCINE IMPORT ATP-BINDING PROTEIN POTA"/>
    <property type="match status" value="1"/>
</dbReference>
<dbReference type="RefSeq" id="WP_233676677.1">
    <property type="nucleotide sequence ID" value="NZ_JAJUOS010000006.1"/>
</dbReference>
<dbReference type="InterPro" id="IPR050093">
    <property type="entry name" value="ABC_SmlMolc_Importer"/>
</dbReference>
<accession>A0ABS8YV19</accession>
<dbReference type="GO" id="GO:0005524">
    <property type="term" value="F:ATP binding"/>
    <property type="evidence" value="ECO:0007669"/>
    <property type="project" value="UniProtKB-KW"/>
</dbReference>